<dbReference type="OrthoDB" id="9811590at2"/>
<dbReference type="STRING" id="545695.TREAZ_1348"/>
<evidence type="ECO:0000313" key="10">
    <source>
        <dbReference type="Proteomes" id="UP000009222"/>
    </source>
</evidence>
<dbReference type="EMBL" id="CP001841">
    <property type="protein sequence ID" value="AEF82232.1"/>
    <property type="molecule type" value="Genomic_DNA"/>
</dbReference>
<evidence type="ECO:0000256" key="5">
    <source>
        <dbReference type="ARBA" id="ARBA00023065"/>
    </source>
</evidence>
<dbReference type="InParanoid" id="F5YFV9"/>
<organism evidence="9 10">
    <name type="scientific">Leadbettera azotonutricia (strain ATCC BAA-888 / DSM 13862 / ZAS-9)</name>
    <name type="common">Treponema azotonutricium</name>
    <dbReference type="NCBI Taxonomy" id="545695"/>
    <lineage>
        <taxon>Bacteria</taxon>
        <taxon>Pseudomonadati</taxon>
        <taxon>Spirochaetota</taxon>
        <taxon>Spirochaetia</taxon>
        <taxon>Spirochaetales</taxon>
        <taxon>Breznakiellaceae</taxon>
        <taxon>Leadbettera</taxon>
    </lineage>
</organism>
<dbReference type="Pfam" id="PF02659">
    <property type="entry name" value="Mntp"/>
    <property type="match status" value="1"/>
</dbReference>
<feature type="transmembrane region" description="Helical" evidence="8">
    <location>
        <begin position="38"/>
        <end position="60"/>
    </location>
</feature>
<gene>
    <name evidence="8" type="primary">mntP</name>
    <name evidence="9" type="ordered locus">TREAZ_1348</name>
</gene>
<evidence type="ECO:0000256" key="2">
    <source>
        <dbReference type="ARBA" id="ARBA00022475"/>
    </source>
</evidence>
<dbReference type="PANTHER" id="PTHR35529:SF1">
    <property type="entry name" value="MANGANESE EFFLUX PUMP MNTP-RELATED"/>
    <property type="match status" value="1"/>
</dbReference>
<comment type="function">
    <text evidence="8">Probably functions as a manganese efflux pump.</text>
</comment>
<evidence type="ECO:0000256" key="3">
    <source>
        <dbReference type="ARBA" id="ARBA00022692"/>
    </source>
</evidence>
<dbReference type="GO" id="GO:0005384">
    <property type="term" value="F:manganese ion transmembrane transporter activity"/>
    <property type="evidence" value="ECO:0007669"/>
    <property type="project" value="UniProtKB-UniRule"/>
</dbReference>
<keyword evidence="8" id="KW-0997">Cell inner membrane</keyword>
<reference evidence="9 10" key="2">
    <citation type="journal article" date="2011" name="ISME J.">
        <title>RNA-seq reveals cooperative metabolic interactions between two termite-gut spirochete species in co-culture.</title>
        <authorList>
            <person name="Rosenthal A.Z."/>
            <person name="Matson E.G."/>
            <person name="Eldar A."/>
            <person name="Leadbetter J.R."/>
        </authorList>
    </citation>
    <scope>NUCLEOTIDE SEQUENCE [LARGE SCALE GENOMIC DNA]</scope>
    <source>
        <strain evidence="10">ATCC BAA-888 / DSM 13862 / ZAS-9</strain>
    </source>
</reference>
<comment type="similarity">
    <text evidence="8">Belongs to the MntP (TC 9.B.29) family.</text>
</comment>
<name>F5YFV9_LEAAZ</name>
<accession>F5YFV9</accession>
<keyword evidence="7 8" id="KW-0464">Manganese</keyword>
<evidence type="ECO:0000256" key="8">
    <source>
        <dbReference type="HAMAP-Rule" id="MF_01521"/>
    </source>
</evidence>
<keyword evidence="10" id="KW-1185">Reference proteome</keyword>
<keyword evidence="1 8" id="KW-0813">Transport</keyword>
<dbReference type="PANTHER" id="PTHR35529">
    <property type="entry name" value="MANGANESE EFFLUX PUMP MNTP-RELATED"/>
    <property type="match status" value="1"/>
</dbReference>
<dbReference type="FunCoup" id="F5YFV9">
    <property type="interactions" value="26"/>
</dbReference>
<dbReference type="InterPro" id="IPR022929">
    <property type="entry name" value="Put_MntP"/>
</dbReference>
<keyword evidence="3 8" id="KW-0812">Transmembrane</keyword>
<evidence type="ECO:0000256" key="4">
    <source>
        <dbReference type="ARBA" id="ARBA00022989"/>
    </source>
</evidence>
<dbReference type="RefSeq" id="WP_015710652.1">
    <property type="nucleotide sequence ID" value="NC_015577.1"/>
</dbReference>
<sequence length="202" mass="21556">MASIILIGLSLSMDAFAISVSSGITIKGLKPYHALRAALFFGLFQFIMPVAGWYLGYSFASYIKNFDHWIAFGLLAFIGGKMVVEGAREIKKDTSTNDDSITVNSDCKCKDKSDIRSMPCLLSLSIATSIDALAVGLSFSLLGNTIWLPAMGIGIVTFLVCMIGFEASRLIGPLLGKWAEIAGGLVLIGIGAKILLEHLLSA</sequence>
<dbReference type="Proteomes" id="UP000009222">
    <property type="component" value="Chromosome"/>
</dbReference>
<feature type="transmembrane region" description="Helical" evidence="8">
    <location>
        <begin position="66"/>
        <end position="84"/>
    </location>
</feature>
<evidence type="ECO:0000256" key="6">
    <source>
        <dbReference type="ARBA" id="ARBA00023136"/>
    </source>
</evidence>
<proteinExistence type="inferred from homology"/>
<feature type="transmembrane region" description="Helical" evidence="8">
    <location>
        <begin position="146"/>
        <end position="165"/>
    </location>
</feature>
<dbReference type="KEGG" id="taz:TREAZ_1348"/>
<dbReference type="AlphaFoldDB" id="F5YFV9"/>
<keyword evidence="4 8" id="KW-1133">Transmembrane helix</keyword>
<dbReference type="GO" id="GO:0005886">
    <property type="term" value="C:plasma membrane"/>
    <property type="evidence" value="ECO:0007669"/>
    <property type="project" value="UniProtKB-SubCell"/>
</dbReference>
<comment type="subcellular location">
    <subcellularLocation>
        <location evidence="8">Cell inner membrane</location>
        <topology evidence="8">Multi-pass membrane protein</topology>
    </subcellularLocation>
</comment>
<reference evidence="10" key="1">
    <citation type="submission" date="2009-12" db="EMBL/GenBank/DDBJ databases">
        <title>Complete sequence of Treponema azotonutricium strain ZAS-9.</title>
        <authorList>
            <person name="Tetu S.G."/>
            <person name="Matson E."/>
            <person name="Ren Q."/>
            <person name="Seshadri R."/>
            <person name="Elbourne L."/>
            <person name="Hassan K.A."/>
            <person name="Durkin A."/>
            <person name="Radune D."/>
            <person name="Mohamoud Y."/>
            <person name="Shay R."/>
            <person name="Jin S."/>
            <person name="Zhang X."/>
            <person name="Lucey K."/>
            <person name="Ballor N.R."/>
            <person name="Ottesen E."/>
            <person name="Rosenthal R."/>
            <person name="Allen A."/>
            <person name="Leadbetter J.R."/>
            <person name="Paulsen I.T."/>
        </authorList>
    </citation>
    <scope>NUCLEOTIDE SEQUENCE [LARGE SCALE GENOMIC DNA]</scope>
    <source>
        <strain evidence="10">ATCC BAA-888 / DSM 13862 / ZAS-9</strain>
    </source>
</reference>
<feature type="transmembrane region" description="Helical" evidence="8">
    <location>
        <begin position="177"/>
        <end position="196"/>
    </location>
</feature>
<evidence type="ECO:0000256" key="7">
    <source>
        <dbReference type="ARBA" id="ARBA00023211"/>
    </source>
</evidence>
<keyword evidence="5 8" id="KW-0406">Ion transport</keyword>
<dbReference type="eggNOG" id="COG1971">
    <property type="taxonomic scope" value="Bacteria"/>
</dbReference>
<protein>
    <recommendedName>
        <fullName evidence="8">Putative manganese efflux pump MntP</fullName>
    </recommendedName>
</protein>
<evidence type="ECO:0000256" key="1">
    <source>
        <dbReference type="ARBA" id="ARBA00022448"/>
    </source>
</evidence>
<feature type="transmembrane region" description="Helical" evidence="8">
    <location>
        <begin position="120"/>
        <end position="140"/>
    </location>
</feature>
<feature type="transmembrane region" description="Helical" evidence="8">
    <location>
        <begin position="6"/>
        <end position="26"/>
    </location>
</feature>
<keyword evidence="2 8" id="KW-1003">Cell membrane</keyword>
<dbReference type="HOGENOM" id="CLU_096410_3_0_12"/>
<dbReference type="InterPro" id="IPR003810">
    <property type="entry name" value="Mntp/YtaF"/>
</dbReference>
<evidence type="ECO:0000313" key="9">
    <source>
        <dbReference type="EMBL" id="AEF82232.1"/>
    </source>
</evidence>
<dbReference type="HAMAP" id="MF_01521">
    <property type="entry name" value="MntP_pump"/>
    <property type="match status" value="1"/>
</dbReference>
<keyword evidence="6 8" id="KW-0472">Membrane</keyword>